<keyword evidence="1" id="KW-0233">DNA recombination</keyword>
<sequence length="756" mass="82879">MALVNYGEPGPIWHCRALLAHAGGSEWAVLTPDHDVYIEELSSTNSDFTGFVYCGENGAVPPHINPAHVYGFDPLTPQELGAFRMQGQVLANAHMHAAGIHVPPVAAPVPVAAPAPVVPLPGALGAAAAAPAAPAGVAAAPVAAVVERVDTWVALEEAGPFKKGDVVAREPTALPAGSVHIGERGVVPAGVGSILVKKVKPSEAAAYRMEDLRVLPIKFDAQGIRRQEFPAAVSLMDDAEPSGGGIQLTGPPTALKILKDLRDQAFTPSTFHEHWMRTSDIPRGDRSTYEHECLSRILESMVMVDQLNAPALQSAELLCRRLQVIREAHRISPGQPDYSASDVMMGWKYRRSGQGIDSTLAAHVANELKAEAAIAKEARKAREEQAARRKGRNPKKGAAEGCNYGASLRQRPAFDSVVLPLPYADNLNVCGINAEAVQRAKDKAGNNREERADKRQKYKETVSQIPRFQGQSFLEMNAVSEEVASDYRIRMARFKAFAKLEQISLRGQKNLDNALSAYVNEMFEDGEDIGEATKTLAAVVDSVPDCTQKGSLPRSRRCLQGWNRLDPGATRPPIPWELVAAIVNFMLARQQINEGLLVLLMFDAYLRPGEAISLHRSDLVEPTVQHPVFCLNLNPSERGASSKMGLSDETIVLDGRETPWMGLLLRRHLESHKAQKLFPIEYRQLKDAWQKALVGWQLSSKHCVLYQLRHSGPSHDRMTKARSLVDIKKRGRWLSDSSVRRYEAAARLNQEFQKLP</sequence>
<gene>
    <name evidence="3" type="ORF">SCF082_LOCUS34379</name>
</gene>
<protein>
    <submittedName>
        <fullName evidence="3">2-dioxygenase (Homogentisate oxygenase) (Homogentisic acid oxidase) (Homogentisicase)</fullName>
    </submittedName>
</protein>
<accession>A0ABP0NZD1</accession>
<feature type="non-terminal residue" evidence="3">
    <location>
        <position position="756"/>
    </location>
</feature>
<feature type="region of interest" description="Disordered" evidence="2">
    <location>
        <begin position="381"/>
        <end position="400"/>
    </location>
</feature>
<dbReference type="SUPFAM" id="SSF56349">
    <property type="entry name" value="DNA breaking-rejoining enzymes"/>
    <property type="match status" value="1"/>
</dbReference>
<proteinExistence type="predicted"/>
<evidence type="ECO:0000256" key="2">
    <source>
        <dbReference type="SAM" id="MobiDB-lite"/>
    </source>
</evidence>
<dbReference type="Gene3D" id="1.10.443.10">
    <property type="entry name" value="Intergrase catalytic core"/>
    <property type="match status" value="1"/>
</dbReference>
<evidence type="ECO:0000256" key="1">
    <source>
        <dbReference type="ARBA" id="ARBA00023172"/>
    </source>
</evidence>
<evidence type="ECO:0000313" key="4">
    <source>
        <dbReference type="Proteomes" id="UP001642464"/>
    </source>
</evidence>
<keyword evidence="4" id="KW-1185">Reference proteome</keyword>
<comment type="caution">
    <text evidence="3">The sequence shown here is derived from an EMBL/GenBank/DDBJ whole genome shotgun (WGS) entry which is preliminary data.</text>
</comment>
<dbReference type="InterPro" id="IPR013762">
    <property type="entry name" value="Integrase-like_cat_sf"/>
</dbReference>
<dbReference type="InterPro" id="IPR011010">
    <property type="entry name" value="DNA_brk_join_enz"/>
</dbReference>
<name>A0ABP0NZD1_9DINO</name>
<reference evidence="3 4" key="1">
    <citation type="submission" date="2024-02" db="EMBL/GenBank/DDBJ databases">
        <authorList>
            <person name="Chen Y."/>
            <person name="Shah S."/>
            <person name="Dougan E. K."/>
            <person name="Thang M."/>
            <person name="Chan C."/>
        </authorList>
    </citation>
    <scope>NUCLEOTIDE SEQUENCE [LARGE SCALE GENOMIC DNA]</scope>
</reference>
<dbReference type="Proteomes" id="UP001642464">
    <property type="component" value="Unassembled WGS sequence"/>
</dbReference>
<organism evidence="3 4">
    <name type="scientific">Durusdinium trenchii</name>
    <dbReference type="NCBI Taxonomy" id="1381693"/>
    <lineage>
        <taxon>Eukaryota</taxon>
        <taxon>Sar</taxon>
        <taxon>Alveolata</taxon>
        <taxon>Dinophyceae</taxon>
        <taxon>Suessiales</taxon>
        <taxon>Symbiodiniaceae</taxon>
        <taxon>Durusdinium</taxon>
    </lineage>
</organism>
<dbReference type="EMBL" id="CAXAMM010031447">
    <property type="protein sequence ID" value="CAK9068164.1"/>
    <property type="molecule type" value="Genomic_DNA"/>
</dbReference>
<evidence type="ECO:0000313" key="3">
    <source>
        <dbReference type="EMBL" id="CAK9068164.1"/>
    </source>
</evidence>